<feature type="region of interest" description="Disordered" evidence="1">
    <location>
        <begin position="88"/>
        <end position="108"/>
    </location>
</feature>
<dbReference type="PANTHER" id="PTHR35463">
    <property type="entry name" value="TRANSMEMBRANE PROTEIN"/>
    <property type="match status" value="1"/>
</dbReference>
<dbReference type="EMBL" id="SPHZ02000007">
    <property type="protein sequence ID" value="KAF0906853.1"/>
    <property type="molecule type" value="Genomic_DNA"/>
</dbReference>
<dbReference type="Proteomes" id="UP000479710">
    <property type="component" value="Unassembled WGS sequence"/>
</dbReference>
<reference evidence="2 3" key="1">
    <citation type="submission" date="2019-11" db="EMBL/GenBank/DDBJ databases">
        <title>Whole genome sequence of Oryza granulata.</title>
        <authorList>
            <person name="Li W."/>
        </authorList>
    </citation>
    <scope>NUCLEOTIDE SEQUENCE [LARGE SCALE GENOMIC DNA]</scope>
    <source>
        <strain evidence="3">cv. Menghai</strain>
        <tissue evidence="2">Leaf</tissue>
    </source>
</reference>
<gene>
    <name evidence="2" type="ORF">E2562_013247</name>
</gene>
<keyword evidence="3" id="KW-1185">Reference proteome</keyword>
<protein>
    <submittedName>
        <fullName evidence="2">Uncharacterized protein</fullName>
    </submittedName>
</protein>
<evidence type="ECO:0000313" key="2">
    <source>
        <dbReference type="EMBL" id="KAF0906853.1"/>
    </source>
</evidence>
<dbReference type="PANTHER" id="PTHR35463:SF13">
    <property type="match status" value="1"/>
</dbReference>
<organism evidence="2 3">
    <name type="scientific">Oryza meyeriana var. granulata</name>
    <dbReference type="NCBI Taxonomy" id="110450"/>
    <lineage>
        <taxon>Eukaryota</taxon>
        <taxon>Viridiplantae</taxon>
        <taxon>Streptophyta</taxon>
        <taxon>Embryophyta</taxon>
        <taxon>Tracheophyta</taxon>
        <taxon>Spermatophyta</taxon>
        <taxon>Magnoliopsida</taxon>
        <taxon>Liliopsida</taxon>
        <taxon>Poales</taxon>
        <taxon>Poaceae</taxon>
        <taxon>BOP clade</taxon>
        <taxon>Oryzoideae</taxon>
        <taxon>Oryzeae</taxon>
        <taxon>Oryzinae</taxon>
        <taxon>Oryza</taxon>
        <taxon>Oryza meyeriana</taxon>
    </lineage>
</organism>
<dbReference type="AlphaFoldDB" id="A0A6G1D540"/>
<proteinExistence type="predicted"/>
<evidence type="ECO:0000256" key="1">
    <source>
        <dbReference type="SAM" id="MobiDB-lite"/>
    </source>
</evidence>
<sequence>MRVDGEGPREPVELAIGLAGHESWLDAVRAWAKLACLKLRPPEPRYDLRSPASVKAAAKESLEMGKEAVEHAAESAARAAEETLGKTTVKLKRKVSPPPARGRLDGDL</sequence>
<accession>A0A6G1D540</accession>
<comment type="caution">
    <text evidence="2">The sequence shown here is derived from an EMBL/GenBank/DDBJ whole genome shotgun (WGS) entry which is preliminary data.</text>
</comment>
<name>A0A6G1D540_9ORYZ</name>
<evidence type="ECO:0000313" key="3">
    <source>
        <dbReference type="Proteomes" id="UP000479710"/>
    </source>
</evidence>
<dbReference type="OrthoDB" id="690661at2759"/>